<dbReference type="AlphaFoldDB" id="A0A978VYK5"/>
<evidence type="ECO:0000259" key="13">
    <source>
        <dbReference type="Pfam" id="PF23259"/>
    </source>
</evidence>
<feature type="transmembrane region" description="Helical" evidence="10">
    <location>
        <begin position="147"/>
        <end position="169"/>
    </location>
</feature>
<dbReference type="InterPro" id="IPR057290">
    <property type="entry name" value="CHX17_C"/>
</dbReference>
<dbReference type="PANTHER" id="PTHR32468">
    <property type="entry name" value="CATION/H + ANTIPORTER"/>
    <property type="match status" value="1"/>
</dbReference>
<name>A0A978VYK5_ZIZJJ</name>
<dbReference type="GO" id="GO:0006885">
    <property type="term" value="P:regulation of pH"/>
    <property type="evidence" value="ECO:0007669"/>
    <property type="project" value="TreeGrafter"/>
</dbReference>
<feature type="domain" description="Cation/H(+) antiporter C-terminal" evidence="13">
    <location>
        <begin position="656"/>
        <end position="811"/>
    </location>
</feature>
<evidence type="ECO:0000256" key="2">
    <source>
        <dbReference type="ARBA" id="ARBA00022448"/>
    </source>
</evidence>
<evidence type="ECO:0000313" key="14">
    <source>
        <dbReference type="EMBL" id="KAH7544789.1"/>
    </source>
</evidence>
<organism evidence="14 15">
    <name type="scientific">Ziziphus jujuba var. spinosa</name>
    <dbReference type="NCBI Taxonomy" id="714518"/>
    <lineage>
        <taxon>Eukaryota</taxon>
        <taxon>Viridiplantae</taxon>
        <taxon>Streptophyta</taxon>
        <taxon>Embryophyta</taxon>
        <taxon>Tracheophyta</taxon>
        <taxon>Spermatophyta</taxon>
        <taxon>Magnoliopsida</taxon>
        <taxon>eudicotyledons</taxon>
        <taxon>Gunneridae</taxon>
        <taxon>Pentapetalae</taxon>
        <taxon>rosids</taxon>
        <taxon>fabids</taxon>
        <taxon>Rosales</taxon>
        <taxon>Rhamnaceae</taxon>
        <taxon>Paliureae</taxon>
        <taxon>Ziziphus</taxon>
    </lineage>
</organism>
<evidence type="ECO:0000256" key="4">
    <source>
        <dbReference type="ARBA" id="ARBA00022692"/>
    </source>
</evidence>
<feature type="domain" description="Cation/H(+) antiporter central" evidence="12">
    <location>
        <begin position="547"/>
        <end position="640"/>
    </location>
</feature>
<keyword evidence="7" id="KW-0406">Ion transport</keyword>
<comment type="similarity">
    <text evidence="9">Belongs to the monovalent cation:proton antiporter 2 (CPA2) transporter (TC 2.A.37) family. CHX (TC 2.A.37.4) subfamily.</text>
</comment>
<evidence type="ECO:0000256" key="6">
    <source>
        <dbReference type="ARBA" id="ARBA00022989"/>
    </source>
</evidence>
<proteinExistence type="inferred from homology"/>
<sequence>MAYSVLCNATMLLPGLDWCQKRKTPNYLVICYNKTLTHDTGLWQVANALDSSLPLFALQLVTILVMNRLLMLLFRPLGLPRISAEILSGVILGPSFIGSSKVGTLYLFPFRSLLTLETIGNLSLIYYMFLVGLEVDIKPAMRAGKKPLSIALVSLLIPIPVGYALHRLMNNEPYDNDDLYGSRPRYGPIFWGIALATTNFPDLARILSDLKLLHSEVGRIALSSAVITDLFSWVLLVVAIATASDGEAFTIVSSIFFVAMCFCAVRPVLAWLISLTSNDIDRLGEYHICFVMALVPFFGFITDSLGSQSILGAFMLGVIMPKGELKNILMEKVEDFVSGLLMPLFFLIIGLRTDPVKFNVPGSITVITYIIILISAFCTKIISTFMASVCLNRMSPRDGLALGFLMNTKGLLALIIISVGRDLKALNSEAFTVMLCAIWVMATVVGPVLARFYKPCRQFGKYKRRTIMSVEEDASELKILTCVHNPRNISSFVNIIEASNPTVETPINVSVVHLVENTGHHAAMLIVHDTCQPDEDVNKEYLPQNHTINSFENLKSRIDGGITVQELTAVSSYSTIHEDICSLAEDKTISLIIVPFHKQTGIAVEAGTDNNANNPFGDVNKNVMDSAQCSVALFVDRGLSTLEYCEGEGDRRHFYMVFIGGDDDREALAYAWRMSNNSTTDLTVIRFVRSEDAIDRSIDNDDHEDGIEDILTDRDKQIDDDYIKEFKTKSRNSMSVEFVEHVVSNGDEMVRMIGNLDHKGDLFIVGRGKKRMSALTKGLLDLGECPELGALGDILVSSSFMAETSILIVQRGASSSSSDHDDDEKAASGGQLKEHIGRMTWDVSEAQAPEFAPFVHRRGRHMNHDSDHL</sequence>
<dbReference type="GO" id="GO:1902600">
    <property type="term" value="P:proton transmembrane transport"/>
    <property type="evidence" value="ECO:0007669"/>
    <property type="project" value="InterPro"/>
</dbReference>
<keyword evidence="2" id="KW-0813">Transport</keyword>
<feature type="transmembrane region" description="Helical" evidence="10">
    <location>
        <begin position="86"/>
        <end position="108"/>
    </location>
</feature>
<dbReference type="Proteomes" id="UP000813462">
    <property type="component" value="Unassembled WGS sequence"/>
</dbReference>
<feature type="transmembrane region" description="Helical" evidence="10">
    <location>
        <begin position="220"/>
        <end position="242"/>
    </location>
</feature>
<feature type="domain" description="Cation/H+ exchanger transmembrane" evidence="11">
    <location>
        <begin position="69"/>
        <end position="451"/>
    </location>
</feature>
<accession>A0A978VYK5</accession>
<evidence type="ECO:0000256" key="5">
    <source>
        <dbReference type="ARBA" id="ARBA00022958"/>
    </source>
</evidence>
<evidence type="ECO:0000259" key="11">
    <source>
        <dbReference type="Pfam" id="PF00999"/>
    </source>
</evidence>
<evidence type="ECO:0000259" key="12">
    <source>
        <dbReference type="Pfam" id="PF23256"/>
    </source>
</evidence>
<dbReference type="InterPro" id="IPR006153">
    <property type="entry name" value="Cation/H_exchanger_TM"/>
</dbReference>
<dbReference type="Gene3D" id="3.40.50.12370">
    <property type="match status" value="1"/>
</dbReference>
<dbReference type="Pfam" id="PF23256">
    <property type="entry name" value="CHX17_2nd"/>
    <property type="match status" value="1"/>
</dbReference>
<keyword evidence="4 10" id="KW-0812">Transmembrane</keyword>
<dbReference type="GO" id="GO:0012505">
    <property type="term" value="C:endomembrane system"/>
    <property type="evidence" value="ECO:0007669"/>
    <property type="project" value="TreeGrafter"/>
</dbReference>
<feature type="transmembrane region" description="Helical" evidence="10">
    <location>
        <begin position="248"/>
        <end position="271"/>
    </location>
</feature>
<feature type="transmembrane region" description="Helical" evidence="10">
    <location>
        <begin position="53"/>
        <end position="74"/>
    </location>
</feature>
<dbReference type="GO" id="GO:0006813">
    <property type="term" value="P:potassium ion transport"/>
    <property type="evidence" value="ECO:0007669"/>
    <property type="project" value="UniProtKB-KW"/>
</dbReference>
<dbReference type="OrthoDB" id="2687058at2759"/>
<dbReference type="GO" id="GO:0015297">
    <property type="term" value="F:antiporter activity"/>
    <property type="evidence" value="ECO:0007669"/>
    <property type="project" value="InterPro"/>
</dbReference>
<dbReference type="InterPro" id="IPR057291">
    <property type="entry name" value="CHX17_2nd"/>
</dbReference>
<evidence type="ECO:0000256" key="3">
    <source>
        <dbReference type="ARBA" id="ARBA00022538"/>
    </source>
</evidence>
<keyword evidence="5" id="KW-0630">Potassium</keyword>
<dbReference type="Pfam" id="PF00999">
    <property type="entry name" value="Na_H_Exchanger"/>
    <property type="match status" value="1"/>
</dbReference>
<feature type="transmembrane region" description="Helical" evidence="10">
    <location>
        <begin position="363"/>
        <end position="387"/>
    </location>
</feature>
<evidence type="ECO:0000313" key="15">
    <source>
        <dbReference type="Proteomes" id="UP000813462"/>
    </source>
</evidence>
<dbReference type="PANTHER" id="PTHR32468:SF74">
    <property type="entry name" value="CATION_H(+) ANTIPORTER 21-RELATED"/>
    <property type="match status" value="1"/>
</dbReference>
<evidence type="ECO:0000256" key="10">
    <source>
        <dbReference type="SAM" id="Phobius"/>
    </source>
</evidence>
<keyword evidence="6 10" id="KW-1133">Transmembrane helix</keyword>
<dbReference type="Gene3D" id="1.20.1530.20">
    <property type="match status" value="1"/>
</dbReference>
<dbReference type="EMBL" id="JAEACU010000001">
    <property type="protein sequence ID" value="KAH7544789.1"/>
    <property type="molecule type" value="Genomic_DNA"/>
</dbReference>
<feature type="transmembrane region" description="Helical" evidence="10">
    <location>
        <begin position="114"/>
        <end position="135"/>
    </location>
</feature>
<evidence type="ECO:0000256" key="1">
    <source>
        <dbReference type="ARBA" id="ARBA00004141"/>
    </source>
</evidence>
<evidence type="ECO:0000256" key="9">
    <source>
        <dbReference type="ARBA" id="ARBA00038341"/>
    </source>
</evidence>
<evidence type="ECO:0000256" key="8">
    <source>
        <dbReference type="ARBA" id="ARBA00023136"/>
    </source>
</evidence>
<keyword evidence="3" id="KW-0633">Potassium transport</keyword>
<feature type="transmembrane region" description="Helical" evidence="10">
    <location>
        <begin position="283"/>
        <end position="299"/>
    </location>
</feature>
<reference evidence="14" key="1">
    <citation type="journal article" date="2021" name="Front. Plant Sci.">
        <title>Chromosome-Scale Genome Assembly for Chinese Sour Jujube and Insights Into Its Genome Evolution and Domestication Signature.</title>
        <authorList>
            <person name="Shen L.-Y."/>
            <person name="Luo H."/>
            <person name="Wang X.-L."/>
            <person name="Wang X.-M."/>
            <person name="Qiu X.-J."/>
            <person name="Liu H."/>
            <person name="Zhou S.-S."/>
            <person name="Jia K.-H."/>
            <person name="Nie S."/>
            <person name="Bao Y.-T."/>
            <person name="Zhang R.-G."/>
            <person name="Yun Q.-Z."/>
            <person name="Chai Y.-H."/>
            <person name="Lu J.-Y."/>
            <person name="Li Y."/>
            <person name="Zhao S.-W."/>
            <person name="Mao J.-F."/>
            <person name="Jia S.-G."/>
            <person name="Mao Y.-M."/>
        </authorList>
    </citation>
    <scope>NUCLEOTIDE SEQUENCE</scope>
    <source>
        <strain evidence="14">AT0</strain>
        <tissue evidence="14">Leaf</tissue>
    </source>
</reference>
<dbReference type="InterPro" id="IPR038770">
    <property type="entry name" value="Na+/solute_symporter_sf"/>
</dbReference>
<dbReference type="Pfam" id="PF23259">
    <property type="entry name" value="CHX17_C"/>
    <property type="match status" value="1"/>
</dbReference>
<dbReference type="InterPro" id="IPR050794">
    <property type="entry name" value="CPA2_transporter"/>
</dbReference>
<dbReference type="GO" id="GO:0016020">
    <property type="term" value="C:membrane"/>
    <property type="evidence" value="ECO:0007669"/>
    <property type="project" value="UniProtKB-SubCell"/>
</dbReference>
<feature type="transmembrane region" description="Helical" evidence="10">
    <location>
        <begin position="189"/>
        <end position="208"/>
    </location>
</feature>
<feature type="transmembrane region" description="Helical" evidence="10">
    <location>
        <begin position="431"/>
        <end position="453"/>
    </location>
</feature>
<comment type="caution">
    <text evidence="14">The sequence shown here is derived from an EMBL/GenBank/DDBJ whole genome shotgun (WGS) entry which is preliminary data.</text>
</comment>
<evidence type="ECO:0000256" key="7">
    <source>
        <dbReference type="ARBA" id="ARBA00023065"/>
    </source>
</evidence>
<evidence type="ECO:0008006" key="16">
    <source>
        <dbReference type="Google" id="ProtNLM"/>
    </source>
</evidence>
<gene>
    <name evidence="14" type="ORF">FEM48_Zijuj01G0023500</name>
</gene>
<comment type="subcellular location">
    <subcellularLocation>
        <location evidence="1">Membrane</location>
        <topology evidence="1">Multi-pass membrane protein</topology>
    </subcellularLocation>
</comment>
<keyword evidence="8 10" id="KW-0472">Membrane</keyword>
<protein>
    <recommendedName>
        <fullName evidence="16">Cation/H(+) antiporter 15-like</fullName>
    </recommendedName>
</protein>
<feature type="transmembrane region" description="Helical" evidence="10">
    <location>
        <begin position="399"/>
        <end position="419"/>
    </location>
</feature>